<evidence type="ECO:0000313" key="5">
    <source>
        <dbReference type="Proteomes" id="UP000000559"/>
    </source>
</evidence>
<reference evidence="4 5" key="3">
    <citation type="journal article" date="2013" name="Genome Biol.">
        <title>Assembly of a phased diploid Candida albicans genome facilitates allele-specific measurements and provides a simple model for repeat and indel structure.</title>
        <authorList>
            <person name="Muzzey D."/>
            <person name="Schwartz K."/>
            <person name="Weissman J.S."/>
            <person name="Sherlock G."/>
        </authorList>
    </citation>
    <scope>NUCLEOTIDE SEQUENCE [LARGE SCALE GENOMIC DNA]</scope>
    <source>
        <strain evidence="5">SC5314 / ATCC MYA-2876</strain>
    </source>
</reference>
<dbReference type="STRING" id="237561.A0A1D8PQR7"/>
<dbReference type="OrthoDB" id="62853at2759"/>
<evidence type="ECO:0000313" key="3">
    <source>
        <dbReference type="CGD" id="CAL0000196498"/>
    </source>
</evidence>
<feature type="region of interest" description="Disordered" evidence="1">
    <location>
        <begin position="347"/>
        <end position="372"/>
    </location>
</feature>
<feature type="region of interest" description="Disordered" evidence="1">
    <location>
        <begin position="126"/>
        <end position="195"/>
    </location>
</feature>
<organism evidence="4 5">
    <name type="scientific">Candida albicans (strain SC5314 / ATCC MYA-2876)</name>
    <name type="common">Yeast</name>
    <dbReference type="NCBI Taxonomy" id="237561"/>
    <lineage>
        <taxon>Eukaryota</taxon>
        <taxon>Fungi</taxon>
        <taxon>Dikarya</taxon>
        <taxon>Ascomycota</taxon>
        <taxon>Saccharomycotina</taxon>
        <taxon>Pichiomycetes</taxon>
        <taxon>Debaryomycetaceae</taxon>
        <taxon>Candida/Lodderomyces clade</taxon>
        <taxon>Candida</taxon>
    </lineage>
</organism>
<keyword evidence="5" id="KW-1185">Reference proteome</keyword>
<dbReference type="EMBL" id="CP017629">
    <property type="protein sequence ID" value="AOW30466.1"/>
    <property type="molecule type" value="Genomic_DNA"/>
</dbReference>
<dbReference type="PROSITE" id="PS50812">
    <property type="entry name" value="PWWP"/>
    <property type="match status" value="1"/>
</dbReference>
<gene>
    <name evidence="4" type="ordered locus">CAALFM_C700910CA</name>
    <name evidence="3" type="ordered locus">orf19.7023</name>
</gene>
<feature type="compositionally biased region" description="Low complexity" evidence="1">
    <location>
        <begin position="352"/>
        <end position="366"/>
    </location>
</feature>
<name>A0A1D8PQR7_CANAL</name>
<dbReference type="CGD" id="CAL0000196498">
    <property type="gene designation" value="orf19.7023"/>
</dbReference>
<accession>A0A1D8PQR7</accession>
<feature type="region of interest" description="Disordered" evidence="1">
    <location>
        <begin position="31"/>
        <end position="62"/>
    </location>
</feature>
<evidence type="ECO:0000313" key="4">
    <source>
        <dbReference type="EMBL" id="AOW30466.1"/>
    </source>
</evidence>
<dbReference type="InterPro" id="IPR035503">
    <property type="entry name" value="IOC4-like_PWWP"/>
</dbReference>
<feature type="compositionally biased region" description="Basic residues" evidence="1">
    <location>
        <begin position="150"/>
        <end position="164"/>
    </location>
</feature>
<dbReference type="InParanoid" id="A0A1D8PQR7"/>
<dbReference type="InterPro" id="IPR000313">
    <property type="entry name" value="PWWP_dom"/>
</dbReference>
<sequence>MSEYQPTSIVLAKVKGYPAWPAMVLDESLLPEHISNKKPKSKTNPPTSISSPTPQSPSKKKPSIIVPVRFFSDDTYIWINTNDLKPLTKQMIQDYFSTSSKKRKIDNLLQTAYELANDPPEMGLFIEYGSKGAPPTPPPMEEEDETKPKSPVKKKVKKAVKPKQKQPSASQQQQKQKLPVIKPKTEPKAKSKEVKEPVIEIDPDWGLEEFNQYDKQLGNFIFDSEQEQIKKFDKLQSSLNLTNEKTIDQFKLIENNLVKYLLDFDSSTSSSSDSSSLSTNEIIKSLNDLTNIIHKLPKNILAKSKLLRVLILSIRKPNDELKNIKPTMQKILHGLSIDVRENTEEEIKKSNNVDSSNNNNTESTVSQTPEIEQQVENSVVKNGGGHDDPIVID</sequence>
<dbReference type="CDD" id="cd05840">
    <property type="entry name" value="PWWP_ScIOC4-like"/>
    <property type="match status" value="1"/>
</dbReference>
<dbReference type="SMART" id="SM00293">
    <property type="entry name" value="PWWP"/>
    <property type="match status" value="1"/>
</dbReference>
<reference evidence="4 5" key="2">
    <citation type="journal article" date="2007" name="Genome Biol.">
        <title>Assembly of the Candida albicans genome into sixteen supercontigs aligned on the eight chromosomes.</title>
        <authorList>
            <person name="van het Hoog M."/>
            <person name="Rast T.J."/>
            <person name="Martchenko M."/>
            <person name="Grindle S."/>
            <person name="Dignard D."/>
            <person name="Hogues H."/>
            <person name="Cuomo C."/>
            <person name="Berriman M."/>
            <person name="Scherer S."/>
            <person name="Magee B.B."/>
            <person name="Whiteway M."/>
            <person name="Chibana H."/>
            <person name="Nantel A."/>
            <person name="Magee P.T."/>
        </authorList>
    </citation>
    <scope>GENOME REANNOTATION</scope>
    <source>
        <strain evidence="5">SC5314 / ATCC MYA-2876</strain>
    </source>
</reference>
<proteinExistence type="predicted"/>
<dbReference type="KEGG" id="cal:CAALFM_C700910CA"/>
<dbReference type="AlphaFoldDB" id="A0A1D8PQR7"/>
<evidence type="ECO:0000256" key="1">
    <source>
        <dbReference type="SAM" id="MobiDB-lite"/>
    </source>
</evidence>
<evidence type="ECO:0000259" key="2">
    <source>
        <dbReference type="PROSITE" id="PS50812"/>
    </source>
</evidence>
<dbReference type="VEuPathDB" id="FungiDB:C7_00910C_A"/>
<dbReference type="GeneID" id="3637958"/>
<protein>
    <recommendedName>
        <fullName evidence="2">PWWP domain-containing protein</fullName>
    </recommendedName>
</protein>
<dbReference type="SMR" id="A0A1D8PQR7"/>
<dbReference type="OMA" id="IWINTND"/>
<dbReference type="Proteomes" id="UP000000559">
    <property type="component" value="Chromosome 7"/>
</dbReference>
<feature type="compositionally biased region" description="Basic and acidic residues" evidence="1">
    <location>
        <begin position="183"/>
        <end position="195"/>
    </location>
</feature>
<reference evidence="4 5" key="1">
    <citation type="journal article" date="2004" name="Proc. Natl. Acad. Sci. U.S.A.">
        <title>The diploid genome sequence of Candida albicans.</title>
        <authorList>
            <person name="Jones T."/>
            <person name="Federspiel N.A."/>
            <person name="Chibana H."/>
            <person name="Dungan J."/>
            <person name="Kalman S."/>
            <person name="Magee B.B."/>
            <person name="Newport G."/>
            <person name="Thorstenson Y.R."/>
            <person name="Agabian N."/>
            <person name="Magee P.T."/>
            <person name="Davis R.W."/>
            <person name="Scherer S."/>
        </authorList>
    </citation>
    <scope>NUCLEOTIDE SEQUENCE [LARGE SCALE GENOMIC DNA]</scope>
    <source>
        <strain evidence="5">SC5314 / ATCC MYA-2876</strain>
    </source>
</reference>
<dbReference type="RefSeq" id="XP_720317.1">
    <property type="nucleotide sequence ID" value="XM_715224.1"/>
</dbReference>
<dbReference type="Pfam" id="PF00855">
    <property type="entry name" value="PWWP"/>
    <property type="match status" value="1"/>
</dbReference>
<feature type="compositionally biased region" description="Low complexity" evidence="1">
    <location>
        <begin position="42"/>
        <end position="57"/>
    </location>
</feature>
<feature type="domain" description="PWWP" evidence="2">
    <location>
        <begin position="6"/>
        <end position="90"/>
    </location>
</feature>
<dbReference type="SUPFAM" id="SSF63748">
    <property type="entry name" value="Tudor/PWWP/MBT"/>
    <property type="match status" value="1"/>
</dbReference>
<feature type="compositionally biased region" description="Low complexity" evidence="1">
    <location>
        <begin position="165"/>
        <end position="182"/>
    </location>
</feature>
<dbReference type="Gene3D" id="2.30.30.140">
    <property type="match status" value="1"/>
</dbReference>